<dbReference type="EMBL" id="JANBVN010000069">
    <property type="protein sequence ID" value="KAJ9150633.1"/>
    <property type="molecule type" value="Genomic_DNA"/>
</dbReference>
<dbReference type="GO" id="GO:1903457">
    <property type="term" value="P:lactate catabolic process"/>
    <property type="evidence" value="ECO:0007669"/>
    <property type="project" value="TreeGrafter"/>
</dbReference>
<comment type="caution">
    <text evidence="6">The sequence shown here is derived from an EMBL/GenBank/DDBJ whole genome shotgun (WGS) entry which is preliminary data.</text>
</comment>
<evidence type="ECO:0000256" key="3">
    <source>
        <dbReference type="ARBA" id="ARBA00022827"/>
    </source>
</evidence>
<dbReference type="InterPro" id="IPR016171">
    <property type="entry name" value="Vanillyl_alc_oxidase_C-sub2"/>
</dbReference>
<dbReference type="InterPro" id="IPR016170">
    <property type="entry name" value="Cytok_DH_C_sf"/>
</dbReference>
<dbReference type="Pfam" id="PF01565">
    <property type="entry name" value="FAD_binding_4"/>
    <property type="match status" value="1"/>
</dbReference>
<reference evidence="6" key="1">
    <citation type="submission" date="2022-07" db="EMBL/GenBank/DDBJ databases">
        <title>Fungi with potential for degradation of polypropylene.</title>
        <authorList>
            <person name="Gostincar C."/>
        </authorList>
    </citation>
    <scope>NUCLEOTIDE SEQUENCE</scope>
    <source>
        <strain evidence="6">EXF-13287</strain>
    </source>
</reference>
<dbReference type="SUPFAM" id="SSF56176">
    <property type="entry name" value="FAD-binding/transporter-associated domain-like"/>
    <property type="match status" value="1"/>
</dbReference>
<keyword evidence="4" id="KW-0560">Oxidoreductase</keyword>
<dbReference type="InterPro" id="IPR016166">
    <property type="entry name" value="FAD-bd_PCMH"/>
</dbReference>
<dbReference type="PANTHER" id="PTHR11748">
    <property type="entry name" value="D-LACTATE DEHYDROGENASE"/>
    <property type="match status" value="1"/>
</dbReference>
<protein>
    <submittedName>
        <fullName evidence="6">FAD-linked oxidase-like protein</fullName>
    </submittedName>
</protein>
<dbReference type="Gene3D" id="3.40.462.10">
    <property type="entry name" value="FAD-linked oxidases, C-terminal domain"/>
    <property type="match status" value="1"/>
</dbReference>
<keyword evidence="7" id="KW-1185">Reference proteome</keyword>
<dbReference type="Gene3D" id="3.30.465.10">
    <property type="match status" value="1"/>
</dbReference>
<dbReference type="Gene3D" id="3.30.43.10">
    <property type="entry name" value="Uridine Diphospho-n-acetylenolpyruvylglucosamine Reductase, domain 2"/>
    <property type="match status" value="1"/>
</dbReference>
<dbReference type="PANTHER" id="PTHR11748:SF114">
    <property type="entry name" value="ARYL-ALCOHOL OXIDASE VANILLYL-ALCOHOL OXIDASE (AFU_ORTHOLOGUE AFUA_3G09500)-RELATED"/>
    <property type="match status" value="1"/>
</dbReference>
<dbReference type="InterPro" id="IPR016164">
    <property type="entry name" value="FAD-linked_Oxase-like_C"/>
</dbReference>
<evidence type="ECO:0000256" key="4">
    <source>
        <dbReference type="ARBA" id="ARBA00023002"/>
    </source>
</evidence>
<dbReference type="AlphaFoldDB" id="A0AA38VWK2"/>
<dbReference type="SUPFAM" id="SSF55103">
    <property type="entry name" value="FAD-linked oxidases, C-terminal domain"/>
    <property type="match status" value="1"/>
</dbReference>
<dbReference type="Pfam" id="PF02913">
    <property type="entry name" value="FAD-oxidase_C"/>
    <property type="match status" value="1"/>
</dbReference>
<dbReference type="InterPro" id="IPR036318">
    <property type="entry name" value="FAD-bd_PCMH-like_sf"/>
</dbReference>
<accession>A0AA38VWK2</accession>
<dbReference type="GO" id="GO:0071949">
    <property type="term" value="F:FAD binding"/>
    <property type="evidence" value="ECO:0007669"/>
    <property type="project" value="InterPro"/>
</dbReference>
<dbReference type="GO" id="GO:0004458">
    <property type="term" value="F:D-lactate dehydrogenase (cytochrome) activity"/>
    <property type="evidence" value="ECO:0007669"/>
    <property type="project" value="TreeGrafter"/>
</dbReference>
<dbReference type="GO" id="GO:0008720">
    <property type="term" value="F:D-lactate dehydrogenase (NAD+) activity"/>
    <property type="evidence" value="ECO:0007669"/>
    <property type="project" value="TreeGrafter"/>
</dbReference>
<evidence type="ECO:0000256" key="1">
    <source>
        <dbReference type="ARBA" id="ARBA00001974"/>
    </source>
</evidence>
<dbReference type="GO" id="GO:0005739">
    <property type="term" value="C:mitochondrion"/>
    <property type="evidence" value="ECO:0007669"/>
    <property type="project" value="TreeGrafter"/>
</dbReference>
<dbReference type="InterPro" id="IPR006094">
    <property type="entry name" value="Oxid_FAD_bind_N"/>
</dbReference>
<dbReference type="InterPro" id="IPR016169">
    <property type="entry name" value="FAD-bd_PCMH_sub2"/>
</dbReference>
<comment type="cofactor">
    <cofactor evidence="1">
        <name>FAD</name>
        <dbReference type="ChEBI" id="CHEBI:57692"/>
    </cofactor>
</comment>
<evidence type="ECO:0000313" key="6">
    <source>
        <dbReference type="EMBL" id="KAJ9150633.1"/>
    </source>
</evidence>
<dbReference type="InterPro" id="IPR016167">
    <property type="entry name" value="FAD-bd_PCMH_sub1"/>
</dbReference>
<organism evidence="6 7">
    <name type="scientific">Coniochaeta hoffmannii</name>
    <dbReference type="NCBI Taxonomy" id="91930"/>
    <lineage>
        <taxon>Eukaryota</taxon>
        <taxon>Fungi</taxon>
        <taxon>Dikarya</taxon>
        <taxon>Ascomycota</taxon>
        <taxon>Pezizomycotina</taxon>
        <taxon>Sordariomycetes</taxon>
        <taxon>Sordariomycetidae</taxon>
        <taxon>Coniochaetales</taxon>
        <taxon>Coniochaetaceae</taxon>
        <taxon>Coniochaeta</taxon>
    </lineage>
</organism>
<dbReference type="InterPro" id="IPR004113">
    <property type="entry name" value="FAD-bd_oxidored_4_C"/>
</dbReference>
<gene>
    <name evidence="6" type="ORF">NKR19_g5188</name>
</gene>
<feature type="domain" description="FAD-binding PCMH-type" evidence="5">
    <location>
        <begin position="88"/>
        <end position="274"/>
    </location>
</feature>
<dbReference type="Proteomes" id="UP001174691">
    <property type="component" value="Unassembled WGS sequence"/>
</dbReference>
<name>A0AA38VWK2_9PEZI</name>
<proteinExistence type="predicted"/>
<keyword evidence="2" id="KW-0285">Flavoprotein</keyword>
<sequence>MAVTKKHTLALHERENAMADAVVATWIQTAERTPTLDILPPRLDSSTWAELVVMFQDILGKDGVLTGHEHRVLYHDPYAEHQDGTEQEKRGSAATLFPVTVEQVQGILKLCNDYKVPIWTVSRGKNLGYGGPAARVKGSIILDLQRMNKVLEVNDRYSYYTVEPGVTFFDIYKAIQEQKANIWCSVPALGWGSVVGNALDRGWGYTPAGDHSNQICGIEVVLADGSIVRTGMGALKDSKVWPLFRGGYGPTYESMFSQSNYGVVTKLSLWASPSPEGFMQCRVDVEEEADLAPLVDTFRDLLLRDAIQNHPLIGNLPRELVKRGQRNTFYDGEGAIPNHILKKVQKELGIGFWSARFALYGPREVIEPNFERCKKAFENLPGAKISGIPFYPPEGKQYLSPEDMPLENRTVETGTPSLMALKAVEYRGKDGGHISFSPILPPEGKDVLEYYYAAKKTCESYGFDFFGGLHLYARHLAMINMIYFDRTSATERKDANKLFVEMVRVAREHGYSEYRAHVDYMDLVAEQYDFNEQSLLRMNERIKDALDPNGILSPGKQGIWPASYRRSA</sequence>
<dbReference type="PROSITE" id="PS51387">
    <property type="entry name" value="FAD_PCMH"/>
    <property type="match status" value="1"/>
</dbReference>
<dbReference type="Gene3D" id="1.10.45.10">
    <property type="entry name" value="Vanillyl-alcohol Oxidase, Chain A, domain 4"/>
    <property type="match status" value="1"/>
</dbReference>
<evidence type="ECO:0000259" key="5">
    <source>
        <dbReference type="PROSITE" id="PS51387"/>
    </source>
</evidence>
<evidence type="ECO:0000256" key="2">
    <source>
        <dbReference type="ARBA" id="ARBA00022630"/>
    </source>
</evidence>
<evidence type="ECO:0000313" key="7">
    <source>
        <dbReference type="Proteomes" id="UP001174691"/>
    </source>
</evidence>
<keyword evidence="3" id="KW-0274">FAD</keyword>